<evidence type="ECO:0000256" key="7">
    <source>
        <dbReference type="ARBA" id="ARBA00023326"/>
    </source>
</evidence>
<comment type="similarity">
    <text evidence="2">Belongs to the glycosyl hydrolase 8 (cellulase D) family.</text>
</comment>
<evidence type="ECO:0000256" key="5">
    <source>
        <dbReference type="ARBA" id="ARBA00023001"/>
    </source>
</evidence>
<keyword evidence="5" id="KW-0136">Cellulose degradation</keyword>
<organism evidence="9 10">
    <name type="scientific">Sinimarinibacterium flocculans</name>
    <dbReference type="NCBI Taxonomy" id="985250"/>
    <lineage>
        <taxon>Bacteria</taxon>
        <taxon>Pseudomonadati</taxon>
        <taxon>Pseudomonadota</taxon>
        <taxon>Gammaproteobacteria</taxon>
        <taxon>Nevskiales</taxon>
        <taxon>Nevskiaceae</taxon>
        <taxon>Sinimarinibacterium</taxon>
    </lineage>
</organism>
<evidence type="ECO:0000313" key="10">
    <source>
        <dbReference type="Proteomes" id="UP000248330"/>
    </source>
</evidence>
<keyword evidence="10" id="KW-1185">Reference proteome</keyword>
<dbReference type="InterPro" id="IPR008928">
    <property type="entry name" value="6-hairpin_glycosidase_sf"/>
</dbReference>
<accession>A0A318EJP2</accession>
<dbReference type="NCBIfam" id="NF008305">
    <property type="entry name" value="PRK11097.1"/>
    <property type="match status" value="1"/>
</dbReference>
<gene>
    <name evidence="9" type="ORF">C8D93_10343</name>
</gene>
<dbReference type="EMBL" id="QICN01000003">
    <property type="protein sequence ID" value="PXV69470.1"/>
    <property type="molecule type" value="Genomic_DNA"/>
</dbReference>
<dbReference type="Gene3D" id="1.50.10.10">
    <property type="match status" value="1"/>
</dbReference>
<proteinExistence type="inferred from homology"/>
<dbReference type="SUPFAM" id="SSF48208">
    <property type="entry name" value="Six-hairpin glycosidases"/>
    <property type="match status" value="1"/>
</dbReference>
<feature type="signal peptide" evidence="8">
    <location>
        <begin position="1"/>
        <end position="22"/>
    </location>
</feature>
<evidence type="ECO:0000256" key="2">
    <source>
        <dbReference type="ARBA" id="ARBA00009209"/>
    </source>
</evidence>
<protein>
    <recommendedName>
        <fullName evidence="3">cellulase</fullName>
        <ecNumber evidence="3">3.2.1.4</ecNumber>
    </recommendedName>
</protein>
<evidence type="ECO:0000256" key="8">
    <source>
        <dbReference type="SAM" id="SignalP"/>
    </source>
</evidence>
<evidence type="ECO:0000313" key="9">
    <source>
        <dbReference type="EMBL" id="PXV69470.1"/>
    </source>
</evidence>
<sequence length="374" mass="41414">MTAGWRAGLVAVLLLLSGTSAASPCGAWPDWGTFARTFMIADGRIVDPHSPRRHTVSEGQAYALFFALVGNDRTRFDRLLQWTENNLSQGDLTRHLPAWHWGQADDGTWGVLDRNPASDADLWIAYALAEAGRLWDERRYRVLSAVLARRILDEEVAVLPGLGPTLLPAPVGFVSEEGWRLNPSYVPLMLLRRLHDARPGQGWDALIESSLRINVEPAVHGFAPDWVLWRREGGFAPDARSAAAGSYDAIRTYLWAGMLDAADPHRAALVEAFAPMLARTRAAEGIPPERVDTRSGVAENAGPFGFVAALLPMAAAEPTLAQQMRRHVDQASARSPDHYYSQVLRLFGAGWHEQRYRFAPDGRVQPAWLRTCVR</sequence>
<keyword evidence="7" id="KW-0624">Polysaccharide degradation</keyword>
<dbReference type="PRINTS" id="PR00735">
    <property type="entry name" value="GLHYDRLASE8"/>
</dbReference>
<dbReference type="InterPro" id="IPR002037">
    <property type="entry name" value="Glyco_hydro_8"/>
</dbReference>
<dbReference type="OrthoDB" id="9766708at2"/>
<dbReference type="GO" id="GO:0008810">
    <property type="term" value="F:cellulase activity"/>
    <property type="evidence" value="ECO:0007669"/>
    <property type="project" value="UniProtKB-EC"/>
</dbReference>
<feature type="chain" id="PRO_5016264242" description="cellulase" evidence="8">
    <location>
        <begin position="23"/>
        <end position="374"/>
    </location>
</feature>
<dbReference type="Proteomes" id="UP000248330">
    <property type="component" value="Unassembled WGS sequence"/>
</dbReference>
<name>A0A318EJP2_9GAMM</name>
<keyword evidence="7" id="KW-0119">Carbohydrate metabolism</keyword>
<keyword evidence="4 9" id="KW-0378">Hydrolase</keyword>
<dbReference type="GO" id="GO:0030245">
    <property type="term" value="P:cellulose catabolic process"/>
    <property type="evidence" value="ECO:0007669"/>
    <property type="project" value="UniProtKB-KW"/>
</dbReference>
<evidence type="ECO:0000256" key="1">
    <source>
        <dbReference type="ARBA" id="ARBA00000966"/>
    </source>
</evidence>
<dbReference type="Pfam" id="PF01270">
    <property type="entry name" value="Glyco_hydro_8"/>
    <property type="match status" value="1"/>
</dbReference>
<dbReference type="InterPro" id="IPR012341">
    <property type="entry name" value="6hp_glycosidase-like_sf"/>
</dbReference>
<reference evidence="9 10" key="1">
    <citation type="submission" date="2018-04" db="EMBL/GenBank/DDBJ databases">
        <title>Genomic Encyclopedia of Type Strains, Phase IV (KMG-IV): sequencing the most valuable type-strain genomes for metagenomic binning, comparative biology and taxonomic classification.</title>
        <authorList>
            <person name="Goeker M."/>
        </authorList>
    </citation>
    <scope>NUCLEOTIDE SEQUENCE [LARGE SCALE GENOMIC DNA]</scope>
    <source>
        <strain evidence="9 10">DSM 104150</strain>
    </source>
</reference>
<evidence type="ECO:0000256" key="6">
    <source>
        <dbReference type="ARBA" id="ARBA00023295"/>
    </source>
</evidence>
<dbReference type="EC" id="3.2.1.4" evidence="3"/>
<evidence type="ECO:0000256" key="3">
    <source>
        <dbReference type="ARBA" id="ARBA00012601"/>
    </source>
</evidence>
<evidence type="ECO:0000256" key="4">
    <source>
        <dbReference type="ARBA" id="ARBA00022801"/>
    </source>
</evidence>
<keyword evidence="8" id="KW-0732">Signal</keyword>
<dbReference type="AlphaFoldDB" id="A0A318EJP2"/>
<dbReference type="RefSeq" id="WP_110264413.1">
    <property type="nucleotide sequence ID" value="NZ_CAWNXA010000003.1"/>
</dbReference>
<comment type="caution">
    <text evidence="9">The sequence shown here is derived from an EMBL/GenBank/DDBJ whole genome shotgun (WGS) entry which is preliminary data.</text>
</comment>
<keyword evidence="6" id="KW-0326">Glycosidase</keyword>
<comment type="catalytic activity">
    <reaction evidence="1">
        <text>Endohydrolysis of (1-&gt;4)-beta-D-glucosidic linkages in cellulose, lichenin and cereal beta-D-glucans.</text>
        <dbReference type="EC" id="3.2.1.4"/>
    </reaction>
</comment>